<evidence type="ECO:0008006" key="3">
    <source>
        <dbReference type="Google" id="ProtNLM"/>
    </source>
</evidence>
<dbReference type="OrthoDB" id="7820657at2"/>
<evidence type="ECO:0000313" key="1">
    <source>
        <dbReference type="EMBL" id="SET40733.1"/>
    </source>
</evidence>
<reference evidence="1 2" key="1">
    <citation type="submission" date="2016-10" db="EMBL/GenBank/DDBJ databases">
        <authorList>
            <person name="de Groot N.N."/>
        </authorList>
    </citation>
    <scope>NUCLEOTIDE SEQUENCE [LARGE SCALE GENOMIC DNA]</scope>
    <source>
        <strain evidence="1 2">DSM 17862</strain>
    </source>
</reference>
<dbReference type="RefSeq" id="WP_090734085.1">
    <property type="nucleotide sequence ID" value="NZ_CP177219.1"/>
</dbReference>
<dbReference type="AlphaFoldDB" id="A0A1I0E8E6"/>
<evidence type="ECO:0000313" key="2">
    <source>
        <dbReference type="Proteomes" id="UP000199180"/>
    </source>
</evidence>
<protein>
    <recommendedName>
        <fullName evidence="3">Glycosyl transferase family 2</fullName>
    </recommendedName>
</protein>
<proteinExistence type="predicted"/>
<dbReference type="STRING" id="364199.SAMN04489858_10518"/>
<dbReference type="EMBL" id="FOHO01000005">
    <property type="protein sequence ID" value="SET40733.1"/>
    <property type="molecule type" value="Genomic_DNA"/>
</dbReference>
<organism evidence="1 2">
    <name type="scientific">Paracoccus homiensis</name>
    <dbReference type="NCBI Taxonomy" id="364199"/>
    <lineage>
        <taxon>Bacteria</taxon>
        <taxon>Pseudomonadati</taxon>
        <taxon>Pseudomonadota</taxon>
        <taxon>Alphaproteobacteria</taxon>
        <taxon>Rhodobacterales</taxon>
        <taxon>Paracoccaceae</taxon>
        <taxon>Paracoccus</taxon>
    </lineage>
</organism>
<accession>A0A1I0E8E6</accession>
<sequence>MTATPSLQDFLSGRPACLRKGPIALILAEDRAALAETLDHHLRLGFRHILLASPEPIAQDDARVTNVVWDTRRAAAHVEAVNMLVRAVPEGTWLYYCFSAEFLFYPFCDSRSVSELLSFHADERRSAMLSYVIDLYAPDLGRWPDAVAIEGAMFDRTGYCALARHDDRGHVRERQLDFHGGLRWRFEEHLPKDRLRIDRIALFRAAQGLQVTADHRFNIQEYNTYSCGWHHNLTAAIASFRVAKALATNPGSRDRIDGFVWRNSQPFTWQPQQLMDLGLMEPGQWF</sequence>
<gene>
    <name evidence="1" type="ORF">SAMN04489858_10518</name>
</gene>
<name>A0A1I0E8E6_9RHOB</name>
<dbReference type="Proteomes" id="UP000199180">
    <property type="component" value="Unassembled WGS sequence"/>
</dbReference>
<keyword evidence="2" id="KW-1185">Reference proteome</keyword>
<dbReference type="Pfam" id="PF13704">
    <property type="entry name" value="Glyco_tranf_2_4"/>
    <property type="match status" value="1"/>
</dbReference>